<dbReference type="InterPro" id="IPR002227">
    <property type="entry name" value="Tyrosinase_Cu-bd"/>
</dbReference>
<dbReference type="AlphaFoldDB" id="A0AAD5LBU8"/>
<evidence type="ECO:0000256" key="2">
    <source>
        <dbReference type="ARBA" id="ARBA00023008"/>
    </source>
</evidence>
<dbReference type="EMBL" id="JAKCXM010000333">
    <property type="protein sequence ID" value="KAJ0395642.1"/>
    <property type="molecule type" value="Genomic_DNA"/>
</dbReference>
<feature type="compositionally biased region" description="Low complexity" evidence="3">
    <location>
        <begin position="396"/>
        <end position="415"/>
    </location>
</feature>
<name>A0AAD5LBU8_PYTIN</name>
<keyword evidence="2" id="KW-0186">Copper</keyword>
<feature type="compositionally biased region" description="Low complexity" evidence="3">
    <location>
        <begin position="336"/>
        <end position="352"/>
    </location>
</feature>
<dbReference type="Gene3D" id="1.10.1280.10">
    <property type="entry name" value="Di-copper center containing domain from catechol oxidase"/>
    <property type="match status" value="1"/>
</dbReference>
<proteinExistence type="predicted"/>
<gene>
    <name evidence="5" type="ORF">P43SY_003298</name>
</gene>
<feature type="compositionally biased region" description="Basic residues" evidence="3">
    <location>
        <begin position="353"/>
        <end position="365"/>
    </location>
</feature>
<dbReference type="Proteomes" id="UP001209570">
    <property type="component" value="Unassembled WGS sequence"/>
</dbReference>
<dbReference type="PRINTS" id="PR00092">
    <property type="entry name" value="TYROSINASE"/>
</dbReference>
<keyword evidence="1" id="KW-0479">Metal-binding</keyword>
<evidence type="ECO:0000256" key="1">
    <source>
        <dbReference type="ARBA" id="ARBA00022723"/>
    </source>
</evidence>
<dbReference type="Pfam" id="PF00264">
    <property type="entry name" value="Tyrosinase"/>
    <property type="match status" value="1"/>
</dbReference>
<protein>
    <recommendedName>
        <fullName evidence="4">Tyrosinase copper-binding domain-containing protein</fullName>
    </recommendedName>
</protein>
<evidence type="ECO:0000259" key="4">
    <source>
        <dbReference type="Pfam" id="PF00264"/>
    </source>
</evidence>
<feature type="region of interest" description="Disordered" evidence="3">
    <location>
        <begin position="335"/>
        <end position="458"/>
    </location>
</feature>
<evidence type="ECO:0000313" key="6">
    <source>
        <dbReference type="Proteomes" id="UP001209570"/>
    </source>
</evidence>
<organism evidence="5 6">
    <name type="scientific">Pythium insidiosum</name>
    <name type="common">Pythiosis disease agent</name>
    <dbReference type="NCBI Taxonomy" id="114742"/>
    <lineage>
        <taxon>Eukaryota</taxon>
        <taxon>Sar</taxon>
        <taxon>Stramenopiles</taxon>
        <taxon>Oomycota</taxon>
        <taxon>Peronosporomycetes</taxon>
        <taxon>Pythiales</taxon>
        <taxon>Pythiaceae</taxon>
        <taxon>Pythium</taxon>
    </lineage>
</organism>
<dbReference type="InterPro" id="IPR008922">
    <property type="entry name" value="Di-copper_centre_dom_sf"/>
</dbReference>
<keyword evidence="6" id="KW-1185">Reference proteome</keyword>
<dbReference type="PANTHER" id="PTHR11474:SF126">
    <property type="entry name" value="TYROSINASE-LIKE PROTEIN TYR-1-RELATED"/>
    <property type="match status" value="1"/>
</dbReference>
<reference evidence="5" key="1">
    <citation type="submission" date="2021-12" db="EMBL/GenBank/DDBJ databases">
        <title>Prjna785345.</title>
        <authorList>
            <person name="Rujirawat T."/>
            <person name="Krajaejun T."/>
        </authorList>
    </citation>
    <scope>NUCLEOTIDE SEQUENCE</scope>
    <source>
        <strain evidence="5">Pi057C3</strain>
    </source>
</reference>
<dbReference type="GO" id="GO:0016491">
    <property type="term" value="F:oxidoreductase activity"/>
    <property type="evidence" value="ECO:0007669"/>
    <property type="project" value="InterPro"/>
</dbReference>
<evidence type="ECO:0000313" key="5">
    <source>
        <dbReference type="EMBL" id="KAJ0395642.1"/>
    </source>
</evidence>
<sequence length="638" mass="69838">MTAQEKTLYKEAVTSAVKSGEFLEFTKIHMEKMSEKQAHSTCAFLLWHKRYLLAYENMLRAQGAKYACVTVPFWDVMKDYASMIDGKCKDIYSCSKIVQELGGTMDEARDLSRTVLGVTVSGPCYSTVAGSAYCDDYQQCGCLPRGDLTMQLPSSCDYSGLFNNVAYSASFEEFTQNLQNGIHNEVHSVIGGFMATFTSPADTLFWSWHATVDMMLYIYHQCHVATAMSDSEIRQSVYGFSQSNDCRYSSDAPKVNTKSQIIQQSANKQGVMFSASKNEIIGKYFASLPEEIAEYISYRPDGKYGYTYEIPEAFNKQLLQSESLCRTYWQEWTKRSSVPAPTSAPSTGGKTKAPPKTRAPPKSRAPKTQSPDAGDDGNGKVKPGDFEESTKKPTKDSASSLSGSTDGDSVSVGDLPKTKTPKPTKKADAVKGSSNGADDEDAAGSLPDGFIPGVGTPEWADGSYNGSSLGDSVRSPCHVISDGDFSAKSGKYWTWYGQCRKNLETVFPGNITEIARQMEYVGCMTFGSEFGIKNFTDEFVTNFRIQDKRPICQKRVEEVKEGKCEVVVETKKFSAEAVQILPGVTPKPAVDPDAAYQEYKHRVSLESGHDNSKKSSNAATTVISVAVTMAAAGIALLM</sequence>
<feature type="domain" description="Tyrosinase copper-binding" evidence="4">
    <location>
        <begin position="21"/>
        <end position="220"/>
    </location>
</feature>
<dbReference type="GO" id="GO:0046872">
    <property type="term" value="F:metal ion binding"/>
    <property type="evidence" value="ECO:0007669"/>
    <property type="project" value="UniProtKB-KW"/>
</dbReference>
<evidence type="ECO:0000256" key="3">
    <source>
        <dbReference type="SAM" id="MobiDB-lite"/>
    </source>
</evidence>
<accession>A0AAD5LBU8</accession>
<dbReference type="SUPFAM" id="SSF48056">
    <property type="entry name" value="Di-copper centre-containing domain"/>
    <property type="match status" value="1"/>
</dbReference>
<comment type="caution">
    <text evidence="5">The sequence shown here is derived from an EMBL/GenBank/DDBJ whole genome shotgun (WGS) entry which is preliminary data.</text>
</comment>
<feature type="compositionally biased region" description="Basic and acidic residues" evidence="3">
    <location>
        <begin position="377"/>
        <end position="395"/>
    </location>
</feature>
<dbReference type="InterPro" id="IPR050316">
    <property type="entry name" value="Tyrosinase/Hemocyanin"/>
</dbReference>
<dbReference type="PANTHER" id="PTHR11474">
    <property type="entry name" value="TYROSINASE FAMILY MEMBER"/>
    <property type="match status" value="1"/>
</dbReference>